<accession>A0ABU9DIN1</accession>
<dbReference type="RefSeq" id="WP_341415717.1">
    <property type="nucleotide sequence ID" value="NZ_JBBPCC010000006.1"/>
</dbReference>
<evidence type="ECO:0000313" key="1">
    <source>
        <dbReference type="EMBL" id="MEK8128639.1"/>
    </source>
</evidence>
<evidence type="ECO:0000313" key="2">
    <source>
        <dbReference type="Proteomes" id="UP001469365"/>
    </source>
</evidence>
<keyword evidence="2" id="KW-1185">Reference proteome</keyword>
<name>A0ABU9DIN1_9BACL</name>
<dbReference type="Proteomes" id="UP001469365">
    <property type="component" value="Unassembled WGS sequence"/>
</dbReference>
<protein>
    <submittedName>
        <fullName evidence="1">Uncharacterized protein</fullName>
    </submittedName>
</protein>
<dbReference type="EMBL" id="JBBPCC010000006">
    <property type="protein sequence ID" value="MEK8128639.1"/>
    <property type="molecule type" value="Genomic_DNA"/>
</dbReference>
<comment type="caution">
    <text evidence="1">The sequence shown here is derived from an EMBL/GenBank/DDBJ whole genome shotgun (WGS) entry which is preliminary data.</text>
</comment>
<proteinExistence type="predicted"/>
<organism evidence="1 2">
    <name type="scientific">Paenibacillus filicis</name>
    <dbReference type="NCBI Taxonomy" id="669464"/>
    <lineage>
        <taxon>Bacteria</taxon>
        <taxon>Bacillati</taxon>
        <taxon>Bacillota</taxon>
        <taxon>Bacilli</taxon>
        <taxon>Bacillales</taxon>
        <taxon>Paenibacillaceae</taxon>
        <taxon>Paenibacillus</taxon>
    </lineage>
</organism>
<reference evidence="1 2" key="1">
    <citation type="submission" date="2024-04" db="EMBL/GenBank/DDBJ databases">
        <title>draft genome sequnece of Paenibacillus filicis.</title>
        <authorList>
            <person name="Kim D.-U."/>
        </authorList>
    </citation>
    <scope>NUCLEOTIDE SEQUENCE [LARGE SCALE GENOMIC DNA]</scope>
    <source>
        <strain evidence="1 2">KACC14197</strain>
    </source>
</reference>
<gene>
    <name evidence="1" type="ORF">WMW72_12050</name>
</gene>
<sequence length="54" mass="6194">MTLSEVKQDYIDDIIKRGLATTQKQAERLFLEALSRNLVATEILEMCAHISKEE</sequence>